<dbReference type="Pfam" id="PF10066">
    <property type="entry name" value="DUF2304"/>
    <property type="match status" value="1"/>
</dbReference>
<evidence type="ECO:0000313" key="4">
    <source>
        <dbReference type="Proteomes" id="UP000663505"/>
    </source>
</evidence>
<dbReference type="EMBL" id="CP071182">
    <property type="protein sequence ID" value="QSO47555.1"/>
    <property type="molecule type" value="Genomic_DNA"/>
</dbReference>
<keyword evidence="2" id="KW-0812">Transmembrane</keyword>
<dbReference type="KEGG" id="afx:JZ786_00335"/>
<dbReference type="InterPro" id="IPR019277">
    <property type="entry name" value="DUF2304"/>
</dbReference>
<proteinExistence type="predicted"/>
<feature type="transmembrane region" description="Helical" evidence="2">
    <location>
        <begin position="62"/>
        <end position="80"/>
    </location>
</feature>
<feature type="compositionally biased region" description="Polar residues" evidence="1">
    <location>
        <begin position="107"/>
        <end position="126"/>
    </location>
</feature>
<organism evidence="3 4">
    <name type="scientific">Alicyclobacillus mengziensis</name>
    <dbReference type="NCBI Taxonomy" id="2931921"/>
    <lineage>
        <taxon>Bacteria</taxon>
        <taxon>Bacillati</taxon>
        <taxon>Bacillota</taxon>
        <taxon>Bacilli</taxon>
        <taxon>Bacillales</taxon>
        <taxon>Alicyclobacillaceae</taxon>
        <taxon>Alicyclobacillus</taxon>
    </lineage>
</organism>
<keyword evidence="4" id="KW-1185">Reference proteome</keyword>
<gene>
    <name evidence="3" type="ORF">JZ786_00335</name>
</gene>
<dbReference type="RefSeq" id="WP_206656899.1">
    <property type="nucleotide sequence ID" value="NZ_CP071182.1"/>
</dbReference>
<feature type="region of interest" description="Disordered" evidence="1">
    <location>
        <begin position="107"/>
        <end position="133"/>
    </location>
</feature>
<dbReference type="AlphaFoldDB" id="A0A9X7Z7N7"/>
<reference evidence="3 4" key="1">
    <citation type="submission" date="2021-02" db="EMBL/GenBank/DDBJ databases">
        <title>Alicyclobacillus curvatus sp. nov. and Alicyclobacillus mengziensis sp. nov., two acidophilic bacteria isolated from acid mine drainage.</title>
        <authorList>
            <person name="Huang Y."/>
        </authorList>
    </citation>
    <scope>NUCLEOTIDE SEQUENCE [LARGE SCALE GENOMIC DNA]</scope>
    <source>
        <strain evidence="3 4">S30H14</strain>
    </source>
</reference>
<keyword evidence="2" id="KW-0472">Membrane</keyword>
<name>A0A9X7Z7N7_9BACL</name>
<sequence>MIQLLSVLFSLVFLSVTVYVVRRRELHFGYAVLWLVLSVVVLLLAIRVSAWNRVAHLLGVDYAPALIFLAAILFVMVYLFQLTITVTRLSKENVLLAQEIAMLKSTASPDTANPQKQHSDYASESALSREALR</sequence>
<protein>
    <submittedName>
        <fullName evidence="3">DUF2304 domain-containing protein</fullName>
    </submittedName>
</protein>
<accession>A0A9X7Z7N7</accession>
<evidence type="ECO:0000256" key="1">
    <source>
        <dbReference type="SAM" id="MobiDB-lite"/>
    </source>
</evidence>
<evidence type="ECO:0000256" key="2">
    <source>
        <dbReference type="SAM" id="Phobius"/>
    </source>
</evidence>
<dbReference type="Proteomes" id="UP000663505">
    <property type="component" value="Chromosome"/>
</dbReference>
<feature type="transmembrane region" description="Helical" evidence="2">
    <location>
        <begin position="28"/>
        <end position="50"/>
    </location>
</feature>
<evidence type="ECO:0000313" key="3">
    <source>
        <dbReference type="EMBL" id="QSO47555.1"/>
    </source>
</evidence>
<keyword evidence="2" id="KW-1133">Transmembrane helix</keyword>